<organism evidence="4 5">
    <name type="scientific">Apiospora aurea</name>
    <dbReference type="NCBI Taxonomy" id="335848"/>
    <lineage>
        <taxon>Eukaryota</taxon>
        <taxon>Fungi</taxon>
        <taxon>Dikarya</taxon>
        <taxon>Ascomycota</taxon>
        <taxon>Pezizomycotina</taxon>
        <taxon>Sordariomycetes</taxon>
        <taxon>Xylariomycetidae</taxon>
        <taxon>Amphisphaeriales</taxon>
        <taxon>Apiosporaceae</taxon>
        <taxon>Apiospora</taxon>
    </lineage>
</organism>
<proteinExistence type="inferred from homology"/>
<dbReference type="Pfam" id="PF00106">
    <property type="entry name" value="adh_short"/>
    <property type="match status" value="1"/>
</dbReference>
<dbReference type="PROSITE" id="PS00061">
    <property type="entry name" value="ADH_SHORT"/>
    <property type="match status" value="1"/>
</dbReference>
<dbReference type="Gene3D" id="3.40.50.720">
    <property type="entry name" value="NAD(P)-binding Rossmann-like Domain"/>
    <property type="match status" value="1"/>
</dbReference>
<dbReference type="CDD" id="cd05325">
    <property type="entry name" value="carb_red_sniffer_like_SDR_c"/>
    <property type="match status" value="1"/>
</dbReference>
<dbReference type="PANTHER" id="PTHR43544">
    <property type="entry name" value="SHORT-CHAIN DEHYDROGENASE/REDUCTASE"/>
    <property type="match status" value="1"/>
</dbReference>
<dbReference type="EMBL" id="JAQQWE010000006">
    <property type="protein sequence ID" value="KAK7948586.1"/>
    <property type="molecule type" value="Genomic_DNA"/>
</dbReference>
<dbReference type="GeneID" id="92078756"/>
<dbReference type="InterPro" id="IPR036291">
    <property type="entry name" value="NAD(P)-bd_dom_sf"/>
</dbReference>
<evidence type="ECO:0000256" key="2">
    <source>
        <dbReference type="ARBA" id="ARBA00022857"/>
    </source>
</evidence>
<evidence type="ECO:0000313" key="5">
    <source>
        <dbReference type="Proteomes" id="UP001391051"/>
    </source>
</evidence>
<comment type="similarity">
    <text evidence="1">Belongs to the short-chain dehydrogenases/reductases (SDR) family.</text>
</comment>
<sequence>MPSYLITGSSRGLGLGFVTELLKDPGNVVIATARDPTKSAGLQELKKKHGGAQLHFVSLDVTKSDSVHDAAEATQKLLPDGLDYLISNAGVNYSPLKSLDEMDMDDFKAEIEFNVTAPMYLFREFSPLVRKSSVKKIMVVTSALGSIEFSGPVVGPCDAYSVGKAALNMLTRKWSAALKEHGVTTVLVHPGYIGGTDMGADIGDWVAEKMPDLPNLTTETACGDCLKVMHDSTADDNGLFFNHDGSKQPW</sequence>
<accession>A0ABR1Q7S9</accession>
<keyword evidence="5" id="KW-1185">Reference proteome</keyword>
<dbReference type="SUPFAM" id="SSF51735">
    <property type="entry name" value="NAD(P)-binding Rossmann-fold domains"/>
    <property type="match status" value="1"/>
</dbReference>
<keyword evidence="3" id="KW-0560">Oxidoreductase</keyword>
<evidence type="ECO:0000313" key="4">
    <source>
        <dbReference type="EMBL" id="KAK7948586.1"/>
    </source>
</evidence>
<dbReference type="InterPro" id="IPR002347">
    <property type="entry name" value="SDR_fam"/>
</dbReference>
<protein>
    <submittedName>
        <fullName evidence="4">Uncharacterized protein</fullName>
    </submittedName>
</protein>
<keyword evidence="2" id="KW-0521">NADP</keyword>
<dbReference type="InterPro" id="IPR051468">
    <property type="entry name" value="Fungal_SecMetab_SDRs"/>
</dbReference>
<dbReference type="InterPro" id="IPR020904">
    <property type="entry name" value="Sc_DH/Rdtase_CS"/>
</dbReference>
<evidence type="ECO:0000256" key="1">
    <source>
        <dbReference type="ARBA" id="ARBA00006484"/>
    </source>
</evidence>
<evidence type="ECO:0000256" key="3">
    <source>
        <dbReference type="ARBA" id="ARBA00023002"/>
    </source>
</evidence>
<dbReference type="Proteomes" id="UP001391051">
    <property type="component" value="Unassembled WGS sequence"/>
</dbReference>
<gene>
    <name evidence="4" type="ORF">PG986_009472</name>
</gene>
<dbReference type="PANTHER" id="PTHR43544:SF7">
    <property type="entry name" value="NADB-LER2"/>
    <property type="match status" value="1"/>
</dbReference>
<dbReference type="RefSeq" id="XP_066698092.1">
    <property type="nucleotide sequence ID" value="XM_066845694.1"/>
</dbReference>
<reference evidence="4 5" key="1">
    <citation type="submission" date="2023-01" db="EMBL/GenBank/DDBJ databases">
        <title>Analysis of 21 Apiospora genomes using comparative genomics revels a genus with tremendous synthesis potential of carbohydrate active enzymes and secondary metabolites.</title>
        <authorList>
            <person name="Sorensen T."/>
        </authorList>
    </citation>
    <scope>NUCLEOTIDE SEQUENCE [LARGE SCALE GENOMIC DNA]</scope>
    <source>
        <strain evidence="4 5">CBS 24483</strain>
    </source>
</reference>
<comment type="caution">
    <text evidence="4">The sequence shown here is derived from an EMBL/GenBank/DDBJ whole genome shotgun (WGS) entry which is preliminary data.</text>
</comment>
<name>A0ABR1Q7S9_9PEZI</name>
<dbReference type="PRINTS" id="PR00081">
    <property type="entry name" value="GDHRDH"/>
</dbReference>